<evidence type="ECO:0000313" key="2">
    <source>
        <dbReference type="Proteomes" id="UP001162131"/>
    </source>
</evidence>
<keyword evidence="2" id="KW-1185">Reference proteome</keyword>
<dbReference type="EMBL" id="CAJZBQ010000020">
    <property type="protein sequence ID" value="CAG9318287.1"/>
    <property type="molecule type" value="Genomic_DNA"/>
</dbReference>
<dbReference type="PANTHER" id="PTHR46069">
    <property type="entry name" value="TUBULIN TYROSINE LIGASE"/>
    <property type="match status" value="1"/>
</dbReference>
<protein>
    <recommendedName>
        <fullName evidence="3">Tubulin-tyrosine ligase family protein</fullName>
    </recommendedName>
</protein>
<comment type="caution">
    <text evidence="1">The sequence shown here is derived from an EMBL/GenBank/DDBJ whole genome shotgun (WGS) entry which is preliminary data.</text>
</comment>
<organism evidence="1 2">
    <name type="scientific">Blepharisma stoltei</name>
    <dbReference type="NCBI Taxonomy" id="1481888"/>
    <lineage>
        <taxon>Eukaryota</taxon>
        <taxon>Sar</taxon>
        <taxon>Alveolata</taxon>
        <taxon>Ciliophora</taxon>
        <taxon>Postciliodesmatophora</taxon>
        <taxon>Heterotrichea</taxon>
        <taxon>Heterotrichida</taxon>
        <taxon>Blepharismidae</taxon>
        <taxon>Blepharisma</taxon>
    </lineage>
</organism>
<name>A0AAU9J422_9CILI</name>
<gene>
    <name evidence="1" type="ORF">BSTOLATCC_MIC20763</name>
</gene>
<proteinExistence type="predicted"/>
<dbReference type="PROSITE" id="PS51221">
    <property type="entry name" value="TTL"/>
    <property type="match status" value="1"/>
</dbReference>
<dbReference type="Gene3D" id="3.30.470.20">
    <property type="entry name" value="ATP-grasp fold, B domain"/>
    <property type="match status" value="1"/>
</dbReference>
<dbReference type="SUPFAM" id="SSF56059">
    <property type="entry name" value="Glutathione synthetase ATP-binding domain-like"/>
    <property type="match status" value="1"/>
</dbReference>
<reference evidence="1" key="1">
    <citation type="submission" date="2021-09" db="EMBL/GenBank/DDBJ databases">
        <authorList>
            <consortium name="AG Swart"/>
            <person name="Singh M."/>
            <person name="Singh A."/>
            <person name="Seah K."/>
            <person name="Emmerich C."/>
        </authorList>
    </citation>
    <scope>NUCLEOTIDE SEQUENCE</scope>
    <source>
        <strain evidence="1">ATCC30299</strain>
    </source>
</reference>
<accession>A0AAU9J422</accession>
<dbReference type="InterPro" id="IPR004344">
    <property type="entry name" value="TTL/TTLL_fam"/>
</dbReference>
<evidence type="ECO:0008006" key="3">
    <source>
        <dbReference type="Google" id="ProtNLM"/>
    </source>
</evidence>
<dbReference type="Proteomes" id="UP001162131">
    <property type="component" value="Unassembled WGS sequence"/>
</dbReference>
<evidence type="ECO:0000313" key="1">
    <source>
        <dbReference type="EMBL" id="CAG9318287.1"/>
    </source>
</evidence>
<sequence>MSSKRTPSRKTESPTLIRFLNRKSVANTSSEFSATPKSLKVSQMSKKYQLYSSAFQKFNAKLNSKFSLRESLTVKRIGLSPARFSASHPVSRSFTLDTASTKTLNTTNGNAFSCQLLTYSEQDGASDCNQFAIEAICLPIPEEKYRKKVFTPRKELNILKPLQSATTNTFQKKGSKQKIPFKEAQQIKSWVLKARPEIEKMWRKYINRSNGIDPIVPVSMNYKFYIGKGNNSQLIKKFLSSRSWWTATSNPAEANFIWTQWKDRSLLSQFETAKDKSISVAENAQNSLFCPLKAKGNNKVYQPVEIDSLGFQSIIYSSSYATLCEEQINSINQKMHNRLEFNQHLSNKKGLYTSMKNYYEAIGADLFSFLPLTFHIRNGDDDSEFERFKEAFADMEMQKKIKPRFQNLWIIKPGENTNRGVGITVCSSIEQIKNIIKNKVNPKTGEERTFILQKYLERPFLIHKRKFDIRCYALITSINGVIQGYFYTDGYLRTTSHEYSIKDISNNFIHLTNDAIQKHSEEYGKFENGNKLSYRDFQRYLDFHCSEKKINFYQEVLPKIKTLVKDTMNAVFLKIDPNRRAHCIEIFGYDIMLDSKCKPWLIEVNTNPCLELSAPYLAMIIPAMVENAFRIGLDPLFPPPKGKFGSDSFSENKFELIFHQETDGKSLLSSAGIRKILLEESNIVSDNEELFSDDEEEKVSE</sequence>
<dbReference type="Pfam" id="PF03133">
    <property type="entry name" value="TTL"/>
    <property type="match status" value="1"/>
</dbReference>
<dbReference type="PANTHER" id="PTHR46069:SF1">
    <property type="entry name" value="CHROMOSOME UNDETERMINED SCAFFOLD_125, WHOLE GENOME SHOTGUN SEQUENCE"/>
    <property type="match status" value="1"/>
</dbReference>
<dbReference type="AlphaFoldDB" id="A0AAU9J422"/>